<feature type="non-terminal residue" evidence="1">
    <location>
        <position position="1"/>
    </location>
</feature>
<evidence type="ECO:0000313" key="2">
    <source>
        <dbReference type="Proteomes" id="UP001189429"/>
    </source>
</evidence>
<evidence type="ECO:0000313" key="1">
    <source>
        <dbReference type="EMBL" id="CAK0810609.1"/>
    </source>
</evidence>
<name>A0ABN9QW96_9DINO</name>
<reference evidence="1" key="1">
    <citation type="submission" date="2023-10" db="EMBL/GenBank/DDBJ databases">
        <authorList>
            <person name="Chen Y."/>
            <person name="Shah S."/>
            <person name="Dougan E. K."/>
            <person name="Thang M."/>
            <person name="Chan C."/>
        </authorList>
    </citation>
    <scope>NUCLEOTIDE SEQUENCE [LARGE SCALE GENOMIC DNA]</scope>
</reference>
<comment type="caution">
    <text evidence="1">The sequence shown here is derived from an EMBL/GenBank/DDBJ whole genome shotgun (WGS) entry which is preliminary data.</text>
</comment>
<feature type="non-terminal residue" evidence="1">
    <location>
        <position position="535"/>
    </location>
</feature>
<evidence type="ECO:0008006" key="3">
    <source>
        <dbReference type="Google" id="ProtNLM"/>
    </source>
</evidence>
<organism evidence="1 2">
    <name type="scientific">Prorocentrum cordatum</name>
    <dbReference type="NCBI Taxonomy" id="2364126"/>
    <lineage>
        <taxon>Eukaryota</taxon>
        <taxon>Sar</taxon>
        <taxon>Alveolata</taxon>
        <taxon>Dinophyceae</taxon>
        <taxon>Prorocentrales</taxon>
        <taxon>Prorocentraceae</taxon>
        <taxon>Prorocentrum</taxon>
    </lineage>
</organism>
<proteinExistence type="predicted"/>
<sequence length="535" mass="57788">CTKKPHHYLDMKAKVKSVASNGKDVRVVMLEGEKKDTVTSRKMDDLRYHAEDEVKKPEAPPMDPATVFGEEAAAAAGEVAGAGAAEAGGRTAFLAAAVASPRLWAGDVVAPAALAGDVVLVLGVACIDRAYLDLIKGKDLCSSEGANMVPYDSSKFAVLRGSVEPRPLRPRLPSEARRLLDHEGQTIYRAAADIDRPVDAGETPQIRPYWDASLRFSSTMWRIFTRALRSLMLVSFRRCIAHRVGCFFAAKKNGDIRLVIDGREPSGGFYQFVDQDLASLRLRLLGGGGGARWHGCARVLDETSQSFGPASGDSRVCLAFCGLPMGWSWSFYFCRQVLGSALEDAVEIDAGPCLLREGHSRPALAFGRPLVAPYVDSGALIGSAPAAAAALDTLRDRHLAHHEVVEPADVADVVRRLYFALEYLIRRVVASGHAMRPAAGRVVNHFMLARGAVAALDHVYGFIVDFGPGTGRFSVALTTELRAINGLVFLCQADLAAPWSRVAFASDSSMLGYALHIAAVEPDEVVRAARYKERW</sequence>
<protein>
    <recommendedName>
        <fullName evidence="3">Type II protein arginine methyltransferase</fullName>
    </recommendedName>
</protein>
<dbReference type="EMBL" id="CAUYUJ010004702">
    <property type="protein sequence ID" value="CAK0810609.1"/>
    <property type="molecule type" value="Genomic_DNA"/>
</dbReference>
<dbReference type="Proteomes" id="UP001189429">
    <property type="component" value="Unassembled WGS sequence"/>
</dbReference>
<accession>A0ABN9QW96</accession>
<keyword evidence="2" id="KW-1185">Reference proteome</keyword>
<gene>
    <name evidence="1" type="ORF">PCOR1329_LOCUS15520</name>
</gene>